<name>E6QHG9_9ZZZZ</name>
<feature type="compositionally biased region" description="Low complexity" evidence="1">
    <location>
        <begin position="43"/>
        <end position="53"/>
    </location>
</feature>
<proteinExistence type="predicted"/>
<feature type="region of interest" description="Disordered" evidence="1">
    <location>
        <begin position="36"/>
        <end position="69"/>
    </location>
</feature>
<dbReference type="EMBL" id="CABQ01000007">
    <property type="protein sequence ID" value="CBI06683.1"/>
    <property type="molecule type" value="Genomic_DNA"/>
</dbReference>
<accession>E6QHG9</accession>
<organism evidence="2">
    <name type="scientific">mine drainage metagenome</name>
    <dbReference type="NCBI Taxonomy" id="410659"/>
    <lineage>
        <taxon>unclassified sequences</taxon>
        <taxon>metagenomes</taxon>
        <taxon>ecological metagenomes</taxon>
    </lineage>
</organism>
<protein>
    <submittedName>
        <fullName evidence="2">Uncharacterized protein</fullName>
    </submittedName>
</protein>
<comment type="caution">
    <text evidence="2">The sequence shown here is derived from an EMBL/GenBank/DDBJ whole genome shotgun (WGS) entry which is preliminary data.</text>
</comment>
<reference evidence="2" key="1">
    <citation type="submission" date="2009-10" db="EMBL/GenBank/DDBJ databases">
        <title>Diversity of trophic interactions inside an arsenic-rich microbial ecosystem.</title>
        <authorList>
            <person name="Bertin P.N."/>
            <person name="Heinrich-Salmeron A."/>
            <person name="Pelletier E."/>
            <person name="Goulhen-Chollet F."/>
            <person name="Arsene-Ploetze F."/>
            <person name="Gallien S."/>
            <person name="Calteau A."/>
            <person name="Vallenet D."/>
            <person name="Casiot C."/>
            <person name="Chane-Woon-Ming B."/>
            <person name="Giloteaux L."/>
            <person name="Barakat M."/>
            <person name="Bonnefoy V."/>
            <person name="Bruneel O."/>
            <person name="Chandler M."/>
            <person name="Cleiss J."/>
            <person name="Duran R."/>
            <person name="Elbaz-Poulichet F."/>
            <person name="Fonknechten N."/>
            <person name="Lauga B."/>
            <person name="Mornico D."/>
            <person name="Ortet P."/>
            <person name="Schaeffer C."/>
            <person name="Siguier P."/>
            <person name="Alexander Thil Smith A."/>
            <person name="Van Dorsselaer A."/>
            <person name="Weissenbach J."/>
            <person name="Medigue C."/>
            <person name="Le Paslier D."/>
        </authorList>
    </citation>
    <scope>NUCLEOTIDE SEQUENCE</scope>
</reference>
<evidence type="ECO:0000256" key="1">
    <source>
        <dbReference type="SAM" id="MobiDB-lite"/>
    </source>
</evidence>
<dbReference type="AlphaFoldDB" id="E6QHG9"/>
<evidence type="ECO:0000313" key="2">
    <source>
        <dbReference type="EMBL" id="CBI06683.1"/>
    </source>
</evidence>
<gene>
    <name evidence="2" type="ORF">CARN6_2794</name>
</gene>
<sequence>MGMSKMFDVSLLVLSFLGLMVLPALFLLDPMEIDPSEPEGETAVASSRASRASGQCLPYETHSVASSHK</sequence>